<evidence type="ECO:0000256" key="1">
    <source>
        <dbReference type="ARBA" id="ARBA00006479"/>
    </source>
</evidence>
<dbReference type="STRING" id="380244.SAMN05216298_1755"/>
<accession>A0A1G9FFG1</accession>
<dbReference type="OrthoDB" id="3534172at2"/>
<reference evidence="4" key="1">
    <citation type="submission" date="2016-10" db="EMBL/GenBank/DDBJ databases">
        <authorList>
            <person name="Varghese N."/>
            <person name="Submissions S."/>
        </authorList>
    </citation>
    <scope>NUCLEOTIDE SEQUENCE [LARGE SCALE GENOMIC DNA]</scope>
    <source>
        <strain evidence="4">CGMCC 4.3147</strain>
    </source>
</reference>
<evidence type="ECO:0000313" key="3">
    <source>
        <dbReference type="EMBL" id="SDK87086.1"/>
    </source>
</evidence>
<dbReference type="AlphaFoldDB" id="A0A1G9FFG1"/>
<sequence>MAPTRRTSRDIRSESRLDVLHALLTAGETTRNELARTTGLSTATVATVVSDLLSRGIVTEARVASGRVGRPTTLLRLNQDRGRIVGVDVAETYIRAVVFDAALDEVAAAEVPADERHVGTEEVVDGVARAVDAALARAGTHRHDVLGVGVSLPGSMQRWGANSPVMPNAARHHVDRHHVDRLRERLDLPIVIDNPLKAIATAELWFGQGRRHASTITVNLGTGVGAGIILNGAILRGATNFAGEWGHSLLALDGRACRCGRRGCVEAYVGASGLQRTLAAVDPAHPLASVPLQRDFIGALAAALEPPGPDPAVTETIQRTARYLGAALADLVAIVNPETITLTGWTVWALGDHLVPAVRRSVVEEAPGDSAADLEVEVSTVRGNSVATGIATIALERFLSDVGLVTTRVPTAL</sequence>
<dbReference type="PANTHER" id="PTHR18964:SF149">
    <property type="entry name" value="BIFUNCTIONAL UDP-N-ACETYLGLUCOSAMINE 2-EPIMERASE_N-ACETYLMANNOSAMINE KINASE"/>
    <property type="match status" value="1"/>
</dbReference>
<dbReference type="InterPro" id="IPR036388">
    <property type="entry name" value="WH-like_DNA-bd_sf"/>
</dbReference>
<name>A0A1G9FFG1_9ACTN</name>
<protein>
    <submittedName>
        <fullName evidence="3">Transcriptional regulator, MarR family</fullName>
    </submittedName>
</protein>
<dbReference type="EMBL" id="FNGF01000002">
    <property type="protein sequence ID" value="SDK87086.1"/>
    <property type="molecule type" value="Genomic_DNA"/>
</dbReference>
<evidence type="ECO:0000259" key="2">
    <source>
        <dbReference type="Pfam" id="PF12802"/>
    </source>
</evidence>
<dbReference type="InterPro" id="IPR036390">
    <property type="entry name" value="WH_DNA-bd_sf"/>
</dbReference>
<comment type="similarity">
    <text evidence="1">Belongs to the ROK (NagC/XylR) family.</text>
</comment>
<dbReference type="InterPro" id="IPR000835">
    <property type="entry name" value="HTH_MarR-typ"/>
</dbReference>
<proteinExistence type="inferred from homology"/>
<organism evidence="3 4">
    <name type="scientific">Glycomyces sambucus</name>
    <dbReference type="NCBI Taxonomy" id="380244"/>
    <lineage>
        <taxon>Bacteria</taxon>
        <taxon>Bacillati</taxon>
        <taxon>Actinomycetota</taxon>
        <taxon>Actinomycetes</taxon>
        <taxon>Glycomycetales</taxon>
        <taxon>Glycomycetaceae</taxon>
        <taxon>Glycomyces</taxon>
    </lineage>
</organism>
<dbReference type="SUPFAM" id="SSF46785">
    <property type="entry name" value="Winged helix' DNA-binding domain"/>
    <property type="match status" value="1"/>
</dbReference>
<dbReference type="SUPFAM" id="SSF53067">
    <property type="entry name" value="Actin-like ATPase domain"/>
    <property type="match status" value="1"/>
</dbReference>
<dbReference type="Gene3D" id="3.30.420.40">
    <property type="match status" value="2"/>
</dbReference>
<dbReference type="Pfam" id="PF12802">
    <property type="entry name" value="MarR_2"/>
    <property type="match status" value="1"/>
</dbReference>
<dbReference type="InterPro" id="IPR043129">
    <property type="entry name" value="ATPase_NBD"/>
</dbReference>
<dbReference type="PROSITE" id="PS01125">
    <property type="entry name" value="ROK"/>
    <property type="match status" value="1"/>
</dbReference>
<evidence type="ECO:0000313" key="4">
    <source>
        <dbReference type="Proteomes" id="UP000198662"/>
    </source>
</evidence>
<dbReference type="InterPro" id="IPR000600">
    <property type="entry name" value="ROK"/>
</dbReference>
<dbReference type="Gene3D" id="1.10.10.10">
    <property type="entry name" value="Winged helix-like DNA-binding domain superfamily/Winged helix DNA-binding domain"/>
    <property type="match status" value="1"/>
</dbReference>
<dbReference type="RefSeq" id="WP_091046205.1">
    <property type="nucleotide sequence ID" value="NZ_FNGF01000002.1"/>
</dbReference>
<gene>
    <name evidence="3" type="ORF">SAMN05216298_1755</name>
</gene>
<dbReference type="Pfam" id="PF00480">
    <property type="entry name" value="ROK"/>
    <property type="match status" value="1"/>
</dbReference>
<dbReference type="Proteomes" id="UP000198662">
    <property type="component" value="Unassembled WGS sequence"/>
</dbReference>
<keyword evidence="4" id="KW-1185">Reference proteome</keyword>
<dbReference type="InterPro" id="IPR049874">
    <property type="entry name" value="ROK_cs"/>
</dbReference>
<dbReference type="PANTHER" id="PTHR18964">
    <property type="entry name" value="ROK (REPRESSOR, ORF, KINASE) FAMILY"/>
    <property type="match status" value="1"/>
</dbReference>
<feature type="domain" description="HTH marR-type" evidence="2">
    <location>
        <begin position="17"/>
        <end position="63"/>
    </location>
</feature>